<dbReference type="EMBL" id="CM001475">
    <property type="protein sequence ID" value="EIC30485.1"/>
    <property type="molecule type" value="Genomic_DNA"/>
</dbReference>
<dbReference type="Pfam" id="PF01740">
    <property type="entry name" value="STAS"/>
    <property type="match status" value="1"/>
</dbReference>
<dbReference type="eggNOG" id="COG1366">
    <property type="taxonomic scope" value="Bacteria"/>
</dbReference>
<dbReference type="InterPro" id="IPR051932">
    <property type="entry name" value="Bact_StressResp_Reg"/>
</dbReference>
<dbReference type="RefSeq" id="WP_005373112.1">
    <property type="nucleotide sequence ID" value="NZ_CM001475.1"/>
</dbReference>
<feature type="domain" description="STAS" evidence="1">
    <location>
        <begin position="28"/>
        <end position="114"/>
    </location>
</feature>
<dbReference type="Proteomes" id="UP000005090">
    <property type="component" value="Chromosome"/>
</dbReference>
<evidence type="ECO:0000259" key="1">
    <source>
        <dbReference type="PROSITE" id="PS50801"/>
    </source>
</evidence>
<sequence>MSTPILKQGHYLIASLQPEQSDTDLLQLQDILVEQVGRFRSRGLILDVTLLDVMDSFATRTLRNIAQAVSLRGAETVIVGIRPEIAFAMVQLGLDARLSGVRTALDLEEALAILNRRCQEGMCRD</sequence>
<dbReference type="HOGENOM" id="CLU_138490_1_1_6"/>
<keyword evidence="3" id="KW-1185">Reference proteome</keyword>
<evidence type="ECO:0000313" key="3">
    <source>
        <dbReference type="Proteomes" id="UP000005090"/>
    </source>
</evidence>
<dbReference type="PANTHER" id="PTHR33745:SF1">
    <property type="entry name" value="RSBT ANTAGONIST PROTEIN RSBS"/>
    <property type="match status" value="1"/>
</dbReference>
<dbReference type="InterPro" id="IPR036513">
    <property type="entry name" value="STAS_dom_sf"/>
</dbReference>
<dbReference type="Gene3D" id="3.30.750.24">
    <property type="entry name" value="STAS domain"/>
    <property type="match status" value="1"/>
</dbReference>
<name>H8GL04_METAL</name>
<dbReference type="InterPro" id="IPR002645">
    <property type="entry name" value="STAS_dom"/>
</dbReference>
<dbReference type="AlphaFoldDB" id="H8GL04"/>
<dbReference type="CDD" id="cd07041">
    <property type="entry name" value="STAS_RsbR_RsbS_like"/>
    <property type="match status" value="1"/>
</dbReference>
<dbReference type="PROSITE" id="PS50801">
    <property type="entry name" value="STAS"/>
    <property type="match status" value="1"/>
</dbReference>
<gene>
    <name evidence="2" type="ORF">Metal_2793</name>
</gene>
<reference evidence="2 3" key="1">
    <citation type="journal article" date="2013" name="Genome Announc.">
        <title>Genome Sequence of the Obligate Gammaproteobacterial Methanotroph Methylomicrobium album Strain BG8.</title>
        <authorList>
            <person name="Kits K.D."/>
            <person name="Kalyuzhnaya M.G."/>
            <person name="Klotz M.G."/>
            <person name="Jetten M.S."/>
            <person name="Op den Camp H.J."/>
            <person name="Vuilleumier S."/>
            <person name="Bringel F."/>
            <person name="Dispirito A.A."/>
            <person name="Murrell J.C."/>
            <person name="Bruce D."/>
            <person name="Cheng J.F."/>
            <person name="Copeland A."/>
            <person name="Goodwin L."/>
            <person name="Hauser L."/>
            <person name="Lajus A."/>
            <person name="Land M.L."/>
            <person name="Lapidus A."/>
            <person name="Lucas S."/>
            <person name="Medigue C."/>
            <person name="Pitluck S."/>
            <person name="Woyke T."/>
            <person name="Zeytun A."/>
            <person name="Stein L.Y."/>
        </authorList>
    </citation>
    <scope>NUCLEOTIDE SEQUENCE [LARGE SCALE GENOMIC DNA]</scope>
    <source>
        <strain evidence="2 3">BG8</strain>
    </source>
</reference>
<dbReference type="SUPFAM" id="SSF52091">
    <property type="entry name" value="SpoIIaa-like"/>
    <property type="match status" value="1"/>
</dbReference>
<dbReference type="PANTHER" id="PTHR33745">
    <property type="entry name" value="RSBT ANTAGONIST PROTEIN RSBS-RELATED"/>
    <property type="match status" value="1"/>
</dbReference>
<organism evidence="2 3">
    <name type="scientific">Methylomicrobium album BG8</name>
    <dbReference type="NCBI Taxonomy" id="686340"/>
    <lineage>
        <taxon>Bacteria</taxon>
        <taxon>Pseudomonadati</taxon>
        <taxon>Pseudomonadota</taxon>
        <taxon>Gammaproteobacteria</taxon>
        <taxon>Methylococcales</taxon>
        <taxon>Methylococcaceae</taxon>
        <taxon>Methylomicrobium</taxon>
    </lineage>
</organism>
<evidence type="ECO:0000313" key="2">
    <source>
        <dbReference type="EMBL" id="EIC30485.1"/>
    </source>
</evidence>
<protein>
    <submittedName>
        <fullName evidence="2">Anti-anti-sigma regulatory factor (Antagonist of anti-sigma factor)</fullName>
    </submittedName>
</protein>
<accession>H8GL04</accession>
<dbReference type="STRING" id="686340.Metal_2793"/>
<proteinExistence type="predicted"/>